<proteinExistence type="predicted"/>
<dbReference type="Proteomes" id="UP001500839">
    <property type="component" value="Unassembled WGS sequence"/>
</dbReference>
<dbReference type="RefSeq" id="WP_200176165.1">
    <property type="nucleotide sequence ID" value="NZ_BAABKQ010000002.1"/>
</dbReference>
<dbReference type="EMBL" id="BAABKQ010000002">
    <property type="protein sequence ID" value="GAA4825315.1"/>
    <property type="molecule type" value="Genomic_DNA"/>
</dbReference>
<keyword evidence="1" id="KW-0472">Membrane</keyword>
<name>A0ABP9D8J3_9ACTN</name>
<feature type="transmembrane region" description="Helical" evidence="1">
    <location>
        <begin position="139"/>
        <end position="161"/>
    </location>
</feature>
<keyword evidence="1" id="KW-0812">Transmembrane</keyword>
<keyword evidence="3" id="KW-1185">Reference proteome</keyword>
<comment type="caution">
    <text evidence="2">The sequence shown here is derived from an EMBL/GenBank/DDBJ whole genome shotgun (WGS) entry which is preliminary data.</text>
</comment>
<feature type="transmembrane region" description="Helical" evidence="1">
    <location>
        <begin position="101"/>
        <end position="119"/>
    </location>
</feature>
<evidence type="ECO:0000313" key="2">
    <source>
        <dbReference type="EMBL" id="GAA4825315.1"/>
    </source>
</evidence>
<evidence type="ECO:0000256" key="1">
    <source>
        <dbReference type="SAM" id="Phobius"/>
    </source>
</evidence>
<gene>
    <name evidence="2" type="ORF">GCM10023353_38020</name>
</gene>
<feature type="transmembrane region" description="Helical" evidence="1">
    <location>
        <begin position="63"/>
        <end position="89"/>
    </location>
</feature>
<organism evidence="2 3">
    <name type="scientific">Tomitella cavernea</name>
    <dbReference type="NCBI Taxonomy" id="1387982"/>
    <lineage>
        <taxon>Bacteria</taxon>
        <taxon>Bacillati</taxon>
        <taxon>Actinomycetota</taxon>
        <taxon>Actinomycetes</taxon>
        <taxon>Mycobacteriales</taxon>
        <taxon>Tomitella</taxon>
    </lineage>
</organism>
<feature type="transmembrane region" description="Helical" evidence="1">
    <location>
        <begin position="32"/>
        <end position="51"/>
    </location>
</feature>
<accession>A0ABP9D8J3</accession>
<protein>
    <submittedName>
        <fullName evidence="2">Uncharacterized protein</fullName>
    </submittedName>
</protein>
<keyword evidence="1" id="KW-1133">Transmembrane helix</keyword>
<feature type="transmembrane region" description="Helical" evidence="1">
    <location>
        <begin position="212"/>
        <end position="233"/>
    </location>
</feature>
<reference evidence="3" key="1">
    <citation type="journal article" date="2019" name="Int. J. Syst. Evol. Microbiol.">
        <title>The Global Catalogue of Microorganisms (GCM) 10K type strain sequencing project: providing services to taxonomists for standard genome sequencing and annotation.</title>
        <authorList>
            <consortium name="The Broad Institute Genomics Platform"/>
            <consortium name="The Broad Institute Genome Sequencing Center for Infectious Disease"/>
            <person name="Wu L."/>
            <person name="Ma J."/>
        </authorList>
    </citation>
    <scope>NUCLEOTIDE SEQUENCE [LARGE SCALE GENOMIC DNA]</scope>
    <source>
        <strain evidence="3">JCM 18542</strain>
    </source>
</reference>
<evidence type="ECO:0000313" key="3">
    <source>
        <dbReference type="Proteomes" id="UP001500839"/>
    </source>
</evidence>
<sequence>MPLAAILAGPAAAGVLTLAGIIRAVRWRRTRSASAAATTVVLFALAVAAAINVEQWSTWIDSFFGAGLVWSFLVSRSALIVAIGAALALVRTTHGRPAGTAVHLTVLAVATEAAFFFIAGRDSGSGRELLTEAHNPWIVAAEVVVDVFAVFVGVAMVRLTARSAGLSDPHRQGMAVMCAGAALCLAYVSVRLVALFCVWAGALGIAATVLDAIVPIAALGLFLVAVGCVYAPVARTVVALRQYQAVRRLYRDEVGTPPPRTLHTAHDVDAMVTELADAAGVTEQLLHDDGEDLRQWAMRRARSRPQKLPGGRG</sequence>
<feature type="transmembrane region" description="Helical" evidence="1">
    <location>
        <begin position="6"/>
        <end position="25"/>
    </location>
</feature>
<feature type="transmembrane region" description="Helical" evidence="1">
    <location>
        <begin position="173"/>
        <end position="206"/>
    </location>
</feature>